<feature type="region of interest" description="Disordered" evidence="1">
    <location>
        <begin position="291"/>
        <end position="310"/>
    </location>
</feature>
<evidence type="ECO:0000313" key="3">
    <source>
        <dbReference type="Proteomes" id="UP000660262"/>
    </source>
</evidence>
<dbReference type="PANTHER" id="PTHR35331:SF1">
    <property type="entry name" value="STAGE V SPORULATION PROTEIN S"/>
    <property type="match status" value="1"/>
</dbReference>
<dbReference type="GO" id="GO:0003676">
    <property type="term" value="F:nucleic acid binding"/>
    <property type="evidence" value="ECO:0007669"/>
    <property type="project" value="InterPro"/>
</dbReference>
<keyword evidence="3" id="KW-1185">Reference proteome</keyword>
<evidence type="ECO:0000313" key="2">
    <source>
        <dbReference type="EMBL" id="GHP05461.1"/>
    </source>
</evidence>
<dbReference type="Proteomes" id="UP000660262">
    <property type="component" value="Unassembled WGS sequence"/>
</dbReference>
<dbReference type="OrthoDB" id="10267179at2759"/>
<dbReference type="InterPro" id="IPR036882">
    <property type="entry name" value="Alba-like_dom_sf"/>
</dbReference>
<dbReference type="AlphaFoldDB" id="A0A830HIN7"/>
<gene>
    <name evidence="2" type="ORF">PPROV_000421100</name>
</gene>
<dbReference type="InterPro" id="IPR007347">
    <property type="entry name" value="SpoVS"/>
</dbReference>
<dbReference type="Pfam" id="PF04232">
    <property type="entry name" value="SpoVS"/>
    <property type="match status" value="2"/>
</dbReference>
<dbReference type="PANTHER" id="PTHR35331">
    <property type="entry name" value="STAGE V SPORULATION PROTEIN S"/>
    <property type="match status" value="1"/>
</dbReference>
<sequence length="359" mass="37209">MASSMLGVEEKLSMSLDEVLASRDSAPAAAENNKRNGNGGGGEPVRRGGARPPRREKRRREEPVEEDANDPNKLRYRNEAGMEHRAGTSLQDIANGPAESRVLKVSAGSHPKTVAGSISHVTRACGQPPSVLSLGNKCINQAVKAVAIAAQYLEGDGISLSCTPEFRDGLRNSVALRLFNDVKLRRMGGGEVELTVSSRTESAKLAGAVAAKVREQRRCAILAIGVDSVAKAVYAIAMAREYLSNDDEQSADNVGDVHFIPSFVHTKQRTSGEEVSALKLSICVEMNGKGGGGGASNGNASTSGTRAAGTSAQGGAAMTAMLGAPGYVPSMAMPFHPGAVLVGGATNIAPSTVMMVPAT</sequence>
<organism evidence="2 3">
    <name type="scientific">Pycnococcus provasolii</name>
    <dbReference type="NCBI Taxonomy" id="41880"/>
    <lineage>
        <taxon>Eukaryota</taxon>
        <taxon>Viridiplantae</taxon>
        <taxon>Chlorophyta</taxon>
        <taxon>Pseudoscourfieldiophyceae</taxon>
        <taxon>Pseudoscourfieldiales</taxon>
        <taxon>Pycnococcaceae</taxon>
        <taxon>Pycnococcus</taxon>
    </lineage>
</organism>
<proteinExistence type="predicted"/>
<name>A0A830HIN7_9CHLO</name>
<dbReference type="Gene3D" id="3.30.110.20">
    <property type="entry name" value="Alba-like domain"/>
    <property type="match status" value="2"/>
</dbReference>
<feature type="region of interest" description="Disordered" evidence="1">
    <location>
        <begin position="18"/>
        <end position="78"/>
    </location>
</feature>
<feature type="compositionally biased region" description="Basic residues" evidence="1">
    <location>
        <begin position="48"/>
        <end position="58"/>
    </location>
</feature>
<dbReference type="EMBL" id="BNJQ01000010">
    <property type="protein sequence ID" value="GHP05461.1"/>
    <property type="molecule type" value="Genomic_DNA"/>
</dbReference>
<accession>A0A830HIN7</accession>
<reference evidence="2" key="1">
    <citation type="submission" date="2020-10" db="EMBL/GenBank/DDBJ databases">
        <title>Unveiling of a novel bifunctional photoreceptor, Dualchrome1, isolated from a cosmopolitan green alga.</title>
        <authorList>
            <person name="Suzuki S."/>
            <person name="Kawachi M."/>
        </authorList>
    </citation>
    <scope>NUCLEOTIDE SEQUENCE</scope>
    <source>
        <strain evidence="2">NIES 2893</strain>
    </source>
</reference>
<comment type="caution">
    <text evidence="2">The sequence shown here is derived from an EMBL/GenBank/DDBJ whole genome shotgun (WGS) entry which is preliminary data.</text>
</comment>
<protein>
    <submittedName>
        <fullName evidence="2">Uncharacterized protein</fullName>
    </submittedName>
</protein>
<evidence type="ECO:0000256" key="1">
    <source>
        <dbReference type="SAM" id="MobiDB-lite"/>
    </source>
</evidence>